<keyword evidence="3" id="KW-1185">Reference proteome</keyword>
<evidence type="ECO:0000313" key="3">
    <source>
        <dbReference type="Proteomes" id="UP000501726"/>
    </source>
</evidence>
<reference evidence="3" key="1">
    <citation type="submission" date="2019-11" db="EMBL/GenBank/DDBJ databases">
        <title>Isolation and characterization of two novel species in the genus Thiomicrorhabdus.</title>
        <authorList>
            <person name="Mochizuki J."/>
            <person name="Kojima H."/>
            <person name="Fukui M."/>
        </authorList>
    </citation>
    <scope>NUCLEOTIDE SEQUENCE [LARGE SCALE GENOMIC DNA]</scope>
    <source>
        <strain evidence="3">aks77</strain>
    </source>
</reference>
<dbReference type="SUPFAM" id="SSF53254">
    <property type="entry name" value="Phosphoglycerate mutase-like"/>
    <property type="match status" value="1"/>
</dbReference>
<accession>A0A6F8PY17</accession>
<name>A0A6F8PY17_9GAMM</name>
<dbReference type="PANTHER" id="PTHR47623">
    <property type="entry name" value="OS09G0287300 PROTEIN"/>
    <property type="match status" value="1"/>
</dbReference>
<gene>
    <name evidence="2" type="ORF">THMIRHAS_22610</name>
</gene>
<dbReference type="InterPro" id="IPR013078">
    <property type="entry name" value="His_Pase_superF_clade-1"/>
</dbReference>
<dbReference type="Gene3D" id="3.40.50.1240">
    <property type="entry name" value="Phosphoglycerate mutase-like"/>
    <property type="match status" value="1"/>
</dbReference>
<sequence length="173" mass="19820">MANKLRELLLLRHAKTDWREPDQDDIDRPLSEKGKKNAKKVGRWLRECGLMPDLILVSPAKRAQQTLRRICNECPSLERTVDALYMAELDALKQVLAQVKDYDRVMIIGHNPGLEKLYRFLLNGSHDGETQLFPTASLAHFILPEDWQNLEAGVGKLQQFIRPKDIKSLHNAA</sequence>
<dbReference type="CDD" id="cd07067">
    <property type="entry name" value="HP_PGM_like"/>
    <property type="match status" value="1"/>
</dbReference>
<organism evidence="2 3">
    <name type="scientific">Thiosulfatimonas sediminis</name>
    <dbReference type="NCBI Taxonomy" id="2675054"/>
    <lineage>
        <taxon>Bacteria</taxon>
        <taxon>Pseudomonadati</taxon>
        <taxon>Pseudomonadota</taxon>
        <taxon>Gammaproteobacteria</taxon>
        <taxon>Thiotrichales</taxon>
        <taxon>Piscirickettsiaceae</taxon>
        <taxon>Thiosulfatimonas</taxon>
    </lineage>
</organism>
<evidence type="ECO:0000313" key="2">
    <source>
        <dbReference type="EMBL" id="BBP46888.1"/>
    </source>
</evidence>
<dbReference type="RefSeq" id="WP_173273951.1">
    <property type="nucleotide sequence ID" value="NZ_AP021889.1"/>
</dbReference>
<evidence type="ECO:0000256" key="1">
    <source>
        <dbReference type="PIRSR" id="PIRSR613078-2"/>
    </source>
</evidence>
<dbReference type="Pfam" id="PF00300">
    <property type="entry name" value="His_Phos_1"/>
    <property type="match status" value="1"/>
</dbReference>
<dbReference type="EMBL" id="AP021889">
    <property type="protein sequence ID" value="BBP46888.1"/>
    <property type="molecule type" value="Genomic_DNA"/>
</dbReference>
<dbReference type="Proteomes" id="UP000501726">
    <property type="component" value="Chromosome"/>
</dbReference>
<dbReference type="SMART" id="SM00855">
    <property type="entry name" value="PGAM"/>
    <property type="match status" value="1"/>
</dbReference>
<proteinExistence type="predicted"/>
<dbReference type="KEGG" id="tse:THMIRHAS_22610"/>
<dbReference type="PANTHER" id="PTHR47623:SF1">
    <property type="entry name" value="OS09G0287300 PROTEIN"/>
    <property type="match status" value="1"/>
</dbReference>
<feature type="binding site" evidence="1">
    <location>
        <position position="62"/>
    </location>
    <ligand>
        <name>substrate</name>
    </ligand>
</feature>
<protein>
    <submittedName>
        <fullName evidence="2">Phosphoglycerate mutase</fullName>
    </submittedName>
</protein>
<dbReference type="AlphaFoldDB" id="A0A6F8PY17"/>
<dbReference type="InterPro" id="IPR029033">
    <property type="entry name" value="His_PPase_superfam"/>
</dbReference>